<organism evidence="13 14">
    <name type="scientific">Conservatibacter flavescens</name>
    <dbReference type="NCBI Taxonomy" id="28161"/>
    <lineage>
        <taxon>Bacteria</taxon>
        <taxon>Pseudomonadati</taxon>
        <taxon>Pseudomonadota</taxon>
        <taxon>Gammaproteobacteria</taxon>
        <taxon>Pasteurellales</taxon>
        <taxon>Pasteurellaceae</taxon>
        <taxon>Conservatibacter</taxon>
    </lineage>
</organism>
<dbReference type="RefSeq" id="WP_100288516.1">
    <property type="nucleotide sequence ID" value="NZ_PHHA01000009.1"/>
</dbReference>
<dbReference type="InterPro" id="IPR020568">
    <property type="entry name" value="Ribosomal_Su5_D2-typ_SF"/>
</dbReference>
<dbReference type="Gene3D" id="3.30.1700.10">
    <property type="entry name" value="lpxc deacetylase, domain 2"/>
    <property type="match status" value="1"/>
</dbReference>
<comment type="caution">
    <text evidence="13">The sequence shown here is derived from an EMBL/GenBank/DDBJ whole genome shotgun (WGS) entry which is preliminary data.</text>
</comment>
<keyword evidence="14" id="KW-1185">Reference proteome</keyword>
<dbReference type="Proteomes" id="UP000229329">
    <property type="component" value="Unassembled WGS sequence"/>
</dbReference>
<evidence type="ECO:0000256" key="6">
    <source>
        <dbReference type="ARBA" id="ARBA00022556"/>
    </source>
</evidence>
<dbReference type="AlphaFoldDB" id="A0A2M8S336"/>
<keyword evidence="5 12" id="KW-0444">Lipid biosynthesis</keyword>
<comment type="similarity">
    <text evidence="12">Belongs to the LpxC family.</text>
</comment>
<dbReference type="EMBL" id="PHHA01000009">
    <property type="protein sequence ID" value="PJG85560.1"/>
    <property type="molecule type" value="Genomic_DNA"/>
</dbReference>
<dbReference type="HAMAP" id="MF_00388">
    <property type="entry name" value="LpxC"/>
    <property type="match status" value="1"/>
</dbReference>
<keyword evidence="6 12" id="KW-0441">Lipid A biosynthesis</keyword>
<dbReference type="UniPathway" id="UPA00359">
    <property type="reaction ID" value="UER00478"/>
</dbReference>
<dbReference type="FunFam" id="3.30.230.20:FF:000001">
    <property type="entry name" value="UDP-3-O-acyl-N-acetylglucosamine deacetylase"/>
    <property type="match status" value="1"/>
</dbReference>
<evidence type="ECO:0000313" key="14">
    <source>
        <dbReference type="Proteomes" id="UP000229329"/>
    </source>
</evidence>
<comment type="pathway">
    <text evidence="3 12">Glycolipid biosynthesis; lipid IV(A) biosynthesis; lipid IV(A) from (3R)-3-hydroxytetradecanoyl-[acyl-carrier-protein] and UDP-N-acetyl-alpha-D-glucosamine: step 2/6.</text>
</comment>
<evidence type="ECO:0000256" key="9">
    <source>
        <dbReference type="ARBA" id="ARBA00022833"/>
    </source>
</evidence>
<protein>
    <recommendedName>
        <fullName evidence="4 12">UDP-3-O-acyl-N-acetylglucosamine deacetylase</fullName>
        <shortName evidence="12">UDP-3-O-acyl-GlcNAc deacetylase</shortName>
        <ecNumber evidence="4 12">3.5.1.108</ecNumber>
    </recommendedName>
    <alternativeName>
        <fullName evidence="12">UDP-3-O-[R-3-hydroxymyristoyl]-N-acetylglucosamine deacetylase</fullName>
    </alternativeName>
</protein>
<feature type="binding site" evidence="12">
    <location>
        <position position="79"/>
    </location>
    <ligand>
        <name>Zn(2+)</name>
        <dbReference type="ChEBI" id="CHEBI:29105"/>
    </ligand>
</feature>
<feature type="active site" description="Proton donor" evidence="12">
    <location>
        <position position="265"/>
    </location>
</feature>
<dbReference type="InterPro" id="IPR011334">
    <property type="entry name" value="UDP-acyl_GlcNac_deAcase_C"/>
</dbReference>
<evidence type="ECO:0000256" key="3">
    <source>
        <dbReference type="ARBA" id="ARBA00005002"/>
    </source>
</evidence>
<dbReference type="PANTHER" id="PTHR33694">
    <property type="entry name" value="UDP-3-O-ACYL-N-ACETYLGLUCOSAMINE DEACETYLASE 1, MITOCHONDRIAL-RELATED"/>
    <property type="match status" value="1"/>
</dbReference>
<evidence type="ECO:0000256" key="4">
    <source>
        <dbReference type="ARBA" id="ARBA00012745"/>
    </source>
</evidence>
<evidence type="ECO:0000256" key="8">
    <source>
        <dbReference type="ARBA" id="ARBA00022801"/>
    </source>
</evidence>
<evidence type="ECO:0000256" key="2">
    <source>
        <dbReference type="ARBA" id="ARBA00002923"/>
    </source>
</evidence>
<evidence type="ECO:0000313" key="13">
    <source>
        <dbReference type="EMBL" id="PJG85560.1"/>
    </source>
</evidence>
<comment type="cofactor">
    <cofactor evidence="1 12">
        <name>Zn(2+)</name>
        <dbReference type="ChEBI" id="CHEBI:29105"/>
    </cofactor>
</comment>
<evidence type="ECO:0000256" key="10">
    <source>
        <dbReference type="ARBA" id="ARBA00023098"/>
    </source>
</evidence>
<comment type="catalytic activity">
    <reaction evidence="11 12">
        <text>a UDP-3-O-[(3R)-3-hydroxyacyl]-N-acetyl-alpha-D-glucosamine + H2O = a UDP-3-O-[(3R)-3-hydroxyacyl]-alpha-D-glucosamine + acetate</text>
        <dbReference type="Rhea" id="RHEA:67816"/>
        <dbReference type="ChEBI" id="CHEBI:15377"/>
        <dbReference type="ChEBI" id="CHEBI:30089"/>
        <dbReference type="ChEBI" id="CHEBI:137740"/>
        <dbReference type="ChEBI" id="CHEBI:173225"/>
        <dbReference type="EC" id="3.5.1.108"/>
    </reaction>
</comment>
<name>A0A2M8S336_9PAST</name>
<dbReference type="NCBIfam" id="TIGR00325">
    <property type="entry name" value="lpxC"/>
    <property type="match status" value="1"/>
</dbReference>
<feature type="binding site" evidence="12">
    <location>
        <position position="238"/>
    </location>
    <ligand>
        <name>Zn(2+)</name>
        <dbReference type="ChEBI" id="CHEBI:29105"/>
    </ligand>
</feature>
<keyword evidence="9 12" id="KW-0862">Zinc</keyword>
<evidence type="ECO:0000256" key="5">
    <source>
        <dbReference type="ARBA" id="ARBA00022516"/>
    </source>
</evidence>
<dbReference type="Gene3D" id="3.30.230.20">
    <property type="entry name" value="lpxc deacetylase, domain 1"/>
    <property type="match status" value="1"/>
</dbReference>
<evidence type="ECO:0000256" key="7">
    <source>
        <dbReference type="ARBA" id="ARBA00022723"/>
    </source>
</evidence>
<evidence type="ECO:0000256" key="12">
    <source>
        <dbReference type="HAMAP-Rule" id="MF_00388"/>
    </source>
</evidence>
<keyword evidence="7 12" id="KW-0479">Metal-binding</keyword>
<accession>A0A2M8S336</accession>
<evidence type="ECO:0000256" key="1">
    <source>
        <dbReference type="ARBA" id="ARBA00001947"/>
    </source>
</evidence>
<dbReference type="GO" id="GO:0103117">
    <property type="term" value="F:UDP-3-O-acyl-N-acetylglucosamine deacetylase activity"/>
    <property type="evidence" value="ECO:0007669"/>
    <property type="project" value="UniProtKB-UniRule"/>
</dbReference>
<dbReference type="OrthoDB" id="9802746at2"/>
<dbReference type="GO" id="GO:0016020">
    <property type="term" value="C:membrane"/>
    <property type="evidence" value="ECO:0007669"/>
    <property type="project" value="GOC"/>
</dbReference>
<dbReference type="Pfam" id="PF03331">
    <property type="entry name" value="LpxC"/>
    <property type="match status" value="1"/>
</dbReference>
<feature type="binding site" evidence="12">
    <location>
        <position position="242"/>
    </location>
    <ligand>
        <name>Zn(2+)</name>
        <dbReference type="ChEBI" id="CHEBI:29105"/>
    </ligand>
</feature>
<keyword evidence="8 12" id="KW-0378">Hydrolase</keyword>
<dbReference type="FunFam" id="3.30.1700.10:FF:000001">
    <property type="entry name" value="UDP-3-O-acyl-N-acetylglucosamine deacetylase"/>
    <property type="match status" value="1"/>
</dbReference>
<comment type="function">
    <text evidence="2 12">Catalyzes the hydrolysis of UDP-3-O-myristoyl-N-acetylglucosamine to form UDP-3-O-myristoylglucosamine and acetate, the committed step in lipid A biosynthesis.</text>
</comment>
<dbReference type="EC" id="3.5.1.108" evidence="4 12"/>
<keyword evidence="10 12" id="KW-0443">Lipid metabolism</keyword>
<dbReference type="GO" id="GO:0009245">
    <property type="term" value="P:lipid A biosynthetic process"/>
    <property type="evidence" value="ECO:0007669"/>
    <property type="project" value="UniProtKB-UniRule"/>
</dbReference>
<gene>
    <name evidence="12 13" type="primary">lpxC</name>
    <name evidence="13" type="ORF">CVP05_05180</name>
</gene>
<dbReference type="PANTHER" id="PTHR33694:SF1">
    <property type="entry name" value="UDP-3-O-ACYL-N-ACETYLGLUCOSAMINE DEACETYLASE 1, MITOCHONDRIAL-RELATED"/>
    <property type="match status" value="1"/>
</dbReference>
<dbReference type="GO" id="GO:0046872">
    <property type="term" value="F:metal ion binding"/>
    <property type="evidence" value="ECO:0007669"/>
    <property type="project" value="UniProtKB-KW"/>
</dbReference>
<sequence>MIKQRTLKQSIKVTGVGLHSGRKVTLTLRPATVNTGVIYRRTDLNPPVSFPADANSIRDTMLCTCLVNDDGVRISTVEHLNAALAGLGIDNIIVEVDAPEIPIMDGSASPFIYLLLDAGIEEQNAAKKFIRVKQKIRVEDGDKWAEFAPYNGFRLDFTIDFNHPAISKNVCHYTMDFSAQAFVHQISRARTFGFMKDIEYLQSQGLALGGSLDNAIVLDDYRILNEEGLRFQDELVRHKMLDAIGDLFMCGYNIIGDFKAYKSGHGLNNMLLRALLDNQEAWEFVSFDDKADIPQGYTVPTQVLI</sequence>
<dbReference type="SUPFAM" id="SSF54211">
    <property type="entry name" value="Ribosomal protein S5 domain 2-like"/>
    <property type="match status" value="2"/>
</dbReference>
<evidence type="ECO:0000256" key="11">
    <source>
        <dbReference type="ARBA" id="ARBA00024535"/>
    </source>
</evidence>
<proteinExistence type="inferred from homology"/>
<dbReference type="InterPro" id="IPR015870">
    <property type="entry name" value="UDP-acyl_N-AcGlcN_deAcase_N"/>
</dbReference>
<reference evidence="13 14" key="1">
    <citation type="submission" date="2017-11" db="EMBL/GenBank/DDBJ databases">
        <title>Reclassification of Bisgaard taxon 7 as Conservatibacter flavescens gen. nov., sp. nov.</title>
        <authorList>
            <person name="Christensen H."/>
        </authorList>
    </citation>
    <scope>NUCLEOTIDE SEQUENCE [LARGE SCALE GENOMIC DNA]</scope>
    <source>
        <strain evidence="13 14">7_4</strain>
    </source>
</reference>
<dbReference type="InterPro" id="IPR004463">
    <property type="entry name" value="UDP-acyl_GlcNac_deAcase"/>
</dbReference>